<dbReference type="Gene3D" id="3.10.520.10">
    <property type="entry name" value="ApbE-like domains"/>
    <property type="match status" value="1"/>
</dbReference>
<keyword evidence="4 10" id="KW-0808">Transferase</keyword>
<gene>
    <name evidence="13" type="ORF">CWE10_14645</name>
</gene>
<evidence type="ECO:0000256" key="1">
    <source>
        <dbReference type="ARBA" id="ARBA00011955"/>
    </source>
</evidence>
<evidence type="ECO:0000256" key="11">
    <source>
        <dbReference type="PIRSR" id="PIRSR006268-2"/>
    </source>
</evidence>
<accession>A0A953IBX4</accession>
<comment type="cofactor">
    <cofactor evidence="11">
        <name>Mg(2+)</name>
        <dbReference type="ChEBI" id="CHEBI:18420"/>
    </cofactor>
    <cofactor evidence="11">
        <name>Mn(2+)</name>
        <dbReference type="ChEBI" id="CHEBI:29035"/>
    </cofactor>
    <text evidence="11">Magnesium. Can also use manganese.</text>
</comment>
<dbReference type="EMBL" id="PIUK01000176">
    <property type="protein sequence ID" value="MBY6277421.1"/>
    <property type="molecule type" value="Genomic_DNA"/>
</dbReference>
<evidence type="ECO:0000256" key="2">
    <source>
        <dbReference type="ARBA" id="ARBA00016337"/>
    </source>
</evidence>
<comment type="catalytic activity">
    <reaction evidence="9 10">
        <text>L-threonyl-[protein] + FAD = FMN-L-threonyl-[protein] + AMP + H(+)</text>
        <dbReference type="Rhea" id="RHEA:36847"/>
        <dbReference type="Rhea" id="RHEA-COMP:11060"/>
        <dbReference type="Rhea" id="RHEA-COMP:11061"/>
        <dbReference type="ChEBI" id="CHEBI:15378"/>
        <dbReference type="ChEBI" id="CHEBI:30013"/>
        <dbReference type="ChEBI" id="CHEBI:57692"/>
        <dbReference type="ChEBI" id="CHEBI:74257"/>
        <dbReference type="ChEBI" id="CHEBI:456215"/>
        <dbReference type="EC" id="2.7.1.180"/>
    </reaction>
</comment>
<evidence type="ECO:0000256" key="7">
    <source>
        <dbReference type="ARBA" id="ARBA00022842"/>
    </source>
</evidence>
<keyword evidence="7 10" id="KW-0460">Magnesium</keyword>
<proteinExistence type="inferred from homology"/>
<keyword evidence="6 10" id="KW-0274">FAD</keyword>
<feature type="binding site" evidence="11">
    <location>
        <position position="293"/>
    </location>
    <ligand>
        <name>Mg(2+)</name>
        <dbReference type="ChEBI" id="CHEBI:18420"/>
    </ligand>
</feature>
<dbReference type="PIRSF" id="PIRSF006268">
    <property type="entry name" value="ApbE"/>
    <property type="match status" value="1"/>
</dbReference>
<feature type="binding site" evidence="11">
    <location>
        <position position="181"/>
    </location>
    <ligand>
        <name>Mg(2+)</name>
        <dbReference type="ChEBI" id="CHEBI:18420"/>
    </ligand>
</feature>
<sequence>MDRSWGASSRSGRSIVALLIAAAFFAALWYGGRTERVERTAIMMDTSVRVVVYAGGWDAESAANAAMDSIARLESLWHPGRADSDVSRINAAAGAEPVVVAPETVELVQAALQVARESGGAFDPTIGPLAAAWGFGEGGRVPDAAELEAAWALVSWRDVHVDPEAGTVFLSRPGMQLELGAVAKGFAARLVRDQLAQAGVRAALVQLGGSIALLGDRPEGGPWRIAVQHPRDPQGYIATLSLDGGYADTAGDYQRYFEADGVRYHHILDPSTGYPARGMASVTVVAPRGELADAYATAAFVLGMEEGYRFLVERGVEGLLVSDAGEVRMTPGMAELAELTQDAGW</sequence>
<dbReference type="Pfam" id="PF02424">
    <property type="entry name" value="ApbE"/>
    <property type="match status" value="1"/>
</dbReference>
<dbReference type="Proteomes" id="UP000732377">
    <property type="component" value="Unassembled WGS sequence"/>
</dbReference>
<dbReference type="GO" id="GO:0016740">
    <property type="term" value="F:transferase activity"/>
    <property type="evidence" value="ECO:0007669"/>
    <property type="project" value="UniProtKB-UniRule"/>
</dbReference>
<evidence type="ECO:0000313" key="14">
    <source>
        <dbReference type="Proteomes" id="UP000732377"/>
    </source>
</evidence>
<reference evidence="13" key="1">
    <citation type="submission" date="2017-11" db="EMBL/GenBank/DDBJ databases">
        <title>Three new genomes from thermophilic consortium.</title>
        <authorList>
            <person name="Quaggio R."/>
            <person name="Amgarten D."/>
            <person name="Setubal J.C."/>
        </authorList>
    </citation>
    <scope>NUCLEOTIDE SEQUENCE</scope>
    <source>
        <strain evidence="13">ZCTH01-B2</strain>
    </source>
</reference>
<keyword evidence="12" id="KW-0472">Membrane</keyword>
<keyword evidence="5 10" id="KW-0479">Metal-binding</keyword>
<comment type="similarity">
    <text evidence="10">Belongs to the ApbE family.</text>
</comment>
<evidence type="ECO:0000256" key="5">
    <source>
        <dbReference type="ARBA" id="ARBA00022723"/>
    </source>
</evidence>
<dbReference type="EC" id="2.7.1.180" evidence="1 10"/>
<name>A0A953IBX4_SYMTR</name>
<dbReference type="PANTHER" id="PTHR30040">
    <property type="entry name" value="THIAMINE BIOSYNTHESIS LIPOPROTEIN APBE"/>
    <property type="match status" value="1"/>
</dbReference>
<evidence type="ECO:0000313" key="13">
    <source>
        <dbReference type="EMBL" id="MBY6277421.1"/>
    </source>
</evidence>
<protein>
    <recommendedName>
        <fullName evidence="2 10">FAD:protein FMN transferase</fullName>
        <ecNumber evidence="1 10">2.7.1.180</ecNumber>
    </recommendedName>
    <alternativeName>
        <fullName evidence="8 10">Flavin transferase</fullName>
    </alternativeName>
</protein>
<keyword evidence="12" id="KW-1133">Transmembrane helix</keyword>
<keyword evidence="12" id="KW-0812">Transmembrane</keyword>
<dbReference type="InterPro" id="IPR003374">
    <property type="entry name" value="ApbE-like_sf"/>
</dbReference>
<evidence type="ECO:0000256" key="3">
    <source>
        <dbReference type="ARBA" id="ARBA00022630"/>
    </source>
</evidence>
<evidence type="ECO:0000256" key="10">
    <source>
        <dbReference type="PIRNR" id="PIRNR006268"/>
    </source>
</evidence>
<evidence type="ECO:0000256" key="9">
    <source>
        <dbReference type="ARBA" id="ARBA00048540"/>
    </source>
</evidence>
<dbReference type="GO" id="GO:0046872">
    <property type="term" value="F:metal ion binding"/>
    <property type="evidence" value="ECO:0007669"/>
    <property type="project" value="UniProtKB-UniRule"/>
</dbReference>
<dbReference type="SUPFAM" id="SSF143631">
    <property type="entry name" value="ApbE-like"/>
    <property type="match status" value="1"/>
</dbReference>
<organism evidence="13 14">
    <name type="scientific">Symbiobacterium thermophilum</name>
    <dbReference type="NCBI Taxonomy" id="2734"/>
    <lineage>
        <taxon>Bacteria</taxon>
        <taxon>Bacillati</taxon>
        <taxon>Bacillota</taxon>
        <taxon>Clostridia</taxon>
        <taxon>Eubacteriales</taxon>
        <taxon>Symbiobacteriaceae</taxon>
        <taxon>Symbiobacterium</taxon>
    </lineage>
</organism>
<evidence type="ECO:0000256" key="6">
    <source>
        <dbReference type="ARBA" id="ARBA00022827"/>
    </source>
</evidence>
<evidence type="ECO:0000256" key="8">
    <source>
        <dbReference type="ARBA" id="ARBA00031306"/>
    </source>
</evidence>
<feature type="transmembrane region" description="Helical" evidence="12">
    <location>
        <begin position="12"/>
        <end position="32"/>
    </location>
</feature>
<feature type="binding site" evidence="11">
    <location>
        <position position="297"/>
    </location>
    <ligand>
        <name>Mg(2+)</name>
        <dbReference type="ChEBI" id="CHEBI:18420"/>
    </ligand>
</feature>
<keyword evidence="3 10" id="KW-0285">Flavoprotein</keyword>
<evidence type="ECO:0000256" key="12">
    <source>
        <dbReference type="SAM" id="Phobius"/>
    </source>
</evidence>
<comment type="caution">
    <text evidence="13">The sequence shown here is derived from an EMBL/GenBank/DDBJ whole genome shotgun (WGS) entry which is preliminary data.</text>
</comment>
<dbReference type="InterPro" id="IPR024932">
    <property type="entry name" value="ApbE"/>
</dbReference>
<dbReference type="AlphaFoldDB" id="A0A953IBX4"/>
<evidence type="ECO:0000256" key="4">
    <source>
        <dbReference type="ARBA" id="ARBA00022679"/>
    </source>
</evidence>
<dbReference type="PANTHER" id="PTHR30040:SF2">
    <property type="entry name" value="FAD:PROTEIN FMN TRANSFERASE"/>
    <property type="match status" value="1"/>
</dbReference>